<evidence type="ECO:0000256" key="2">
    <source>
        <dbReference type="SAM" id="MobiDB-lite"/>
    </source>
</evidence>
<keyword evidence="1" id="KW-0175">Coiled coil</keyword>
<reference evidence="4" key="2">
    <citation type="submission" date="2020-05" db="UniProtKB">
        <authorList>
            <consortium name="EnsemblMetazoa"/>
        </authorList>
    </citation>
    <scope>IDENTIFICATION</scope>
    <source>
        <strain evidence="4">ACHKN1017</strain>
    </source>
</reference>
<dbReference type="Gene3D" id="1.20.1250.20">
    <property type="entry name" value="MFS general substrate transporter like domains"/>
    <property type="match status" value="2"/>
</dbReference>
<dbReference type="FunFam" id="1.20.1250.20:FF:000320">
    <property type="entry name" value="Monocarboxylate transporter"/>
    <property type="match status" value="1"/>
</dbReference>
<dbReference type="InterPro" id="IPR036259">
    <property type="entry name" value="MFS_trans_sf"/>
</dbReference>
<feature type="compositionally biased region" description="Polar residues" evidence="2">
    <location>
        <begin position="94"/>
        <end position="113"/>
    </location>
</feature>
<feature type="transmembrane region" description="Helical" evidence="3">
    <location>
        <begin position="683"/>
        <end position="702"/>
    </location>
</feature>
<feature type="transmembrane region" description="Helical" evidence="3">
    <location>
        <begin position="714"/>
        <end position="734"/>
    </location>
</feature>
<evidence type="ECO:0000313" key="4">
    <source>
        <dbReference type="EnsemblMetazoa" id="ACHR006716-PA"/>
    </source>
</evidence>
<keyword evidence="5" id="KW-1185">Reference proteome</keyword>
<dbReference type="Pfam" id="PF07690">
    <property type="entry name" value="MFS_1"/>
    <property type="match status" value="2"/>
</dbReference>
<feature type="transmembrane region" description="Helical" evidence="3">
    <location>
        <begin position="276"/>
        <end position="299"/>
    </location>
</feature>
<feature type="transmembrane region" description="Helical" evidence="3">
    <location>
        <begin position="775"/>
        <end position="797"/>
    </location>
</feature>
<keyword evidence="3" id="KW-0812">Transmembrane</keyword>
<dbReference type="PANTHER" id="PTHR11360">
    <property type="entry name" value="MONOCARBOXYLATE TRANSPORTER"/>
    <property type="match status" value="1"/>
</dbReference>
<dbReference type="Proteomes" id="UP000075881">
    <property type="component" value="Unassembled WGS sequence"/>
</dbReference>
<dbReference type="PANTHER" id="PTHR11360:SF293">
    <property type="entry name" value="HERMES, ISOFORM A"/>
    <property type="match status" value="1"/>
</dbReference>
<dbReference type="GO" id="GO:0008028">
    <property type="term" value="F:monocarboxylic acid transmembrane transporter activity"/>
    <property type="evidence" value="ECO:0007669"/>
    <property type="project" value="TreeGrafter"/>
</dbReference>
<reference evidence="5" key="1">
    <citation type="submission" date="2013-03" db="EMBL/GenBank/DDBJ databases">
        <title>The Genome Sequence of Anopheles christyi ACHKN1017.</title>
        <authorList>
            <consortium name="The Broad Institute Genomics Platform"/>
            <person name="Neafsey D.E."/>
            <person name="Besansky N."/>
            <person name="Walker B."/>
            <person name="Young S.K."/>
            <person name="Zeng Q."/>
            <person name="Gargeya S."/>
            <person name="Fitzgerald M."/>
            <person name="Haas B."/>
            <person name="Abouelleil A."/>
            <person name="Allen A.W."/>
            <person name="Alvarado L."/>
            <person name="Arachchi H.M."/>
            <person name="Berlin A.M."/>
            <person name="Chapman S.B."/>
            <person name="Gainer-Dewar J."/>
            <person name="Goldberg J."/>
            <person name="Griggs A."/>
            <person name="Gujja S."/>
            <person name="Hansen M."/>
            <person name="Howarth C."/>
            <person name="Imamovic A."/>
            <person name="Ireland A."/>
            <person name="Larimer J."/>
            <person name="McCowan C."/>
            <person name="Murphy C."/>
            <person name="Pearson M."/>
            <person name="Poon T.W."/>
            <person name="Priest M."/>
            <person name="Roberts A."/>
            <person name="Saif S."/>
            <person name="Shea T."/>
            <person name="Sisk P."/>
            <person name="Sykes S."/>
            <person name="Wortman J."/>
            <person name="Nusbaum C."/>
            <person name="Birren B."/>
        </authorList>
    </citation>
    <scope>NUCLEOTIDE SEQUENCE [LARGE SCALE GENOMIC DNA]</scope>
    <source>
        <strain evidence="5">ACHKN1017</strain>
    </source>
</reference>
<feature type="region of interest" description="Disordered" evidence="2">
    <location>
        <begin position="1"/>
        <end position="80"/>
    </location>
</feature>
<dbReference type="InterPro" id="IPR011701">
    <property type="entry name" value="MFS"/>
</dbReference>
<dbReference type="STRING" id="43041.A0A182K7I1"/>
<sequence>MGEESLERSEGKLLQPHVADYSPVRQDHQHPSQAASHDEPTQDEQHANNDDSTQQSMECSGPANSKPNDPLPLQQAETTKLNKVLPPALVLVPQTDNSTGPSSSQEPEDNAQNQLESNGRAALMPRNGSATICRSISNSTMQPLNAKAGQTEAFRVPEDGVDPEDGTTDDDYELVPPDGGWGWLVLAGSMLVNILVPGTIKSFGVLFVEFLEAFQASPSSAAWIPALCYFLYSSLGPLSSILSVKYSYRTVTIVGGTFAAVGMIITFWATSVNYLYISYGVLVGTGAGLSFPPTVYIVTSYFVKLRGLANGLCISGSALGSIILPPVLRFLLESYGYRGACLIMGGITLNVWVAAIFYEPVEKHLKRVRKVKPEEDDAEQMAVVVQQRDVILEECESNETDPLAEDRSMANGQTIGANPNASQSLLPQGKSANVKPKFAITGDDTPTISTPTLEHKSPDIFRFNPKNGLIDSFARSASAAAVPISYGRDRDDVLGGAGGANQRQRKISTPIKEEHRNLTFTSQLSSNSFLGNEGTLGSYFRLNRLNSTRSGMGQTSSTGQQLLHRPPKRSPSTSSFQYMSTPFHGSTLSTHQPKEFASHLSLRSFGGSVTRGKSSVPAEDTMDRNKSESKKGGDSKTFFDLSLLSDPTYLVILISNSTNAIGYTNFIILLPAYAISLGFDKSLAAYLLSIVSTLDLVGRIGGSALSDTNLIPKAWYFVGGLSISGLALALLPTVSDYTMVSVFCGLFGLASGTYVGITAVIMADMLGTERLTSSYGISLFVNGILQLIGPPICGVIFERMGRFQPLFTALGFVLLVGSSLWGFMPIINRQKRRKAEAEAKAAEAEATNKVLAEHPFDEDEDQPLQLKRDAVDKALIA</sequence>
<feature type="compositionally biased region" description="Basic and acidic residues" evidence="2">
    <location>
        <begin position="621"/>
        <end position="633"/>
    </location>
</feature>
<dbReference type="FunFam" id="1.20.1250.20:FF:000449">
    <property type="entry name" value="monocarboxylate transporter 13"/>
    <property type="match status" value="1"/>
</dbReference>
<feature type="compositionally biased region" description="Basic and acidic residues" evidence="2">
    <location>
        <begin position="1"/>
        <end position="11"/>
    </location>
</feature>
<feature type="transmembrane region" description="Helical" evidence="3">
    <location>
        <begin position="660"/>
        <end position="677"/>
    </location>
</feature>
<feature type="transmembrane region" description="Helical" evidence="3">
    <location>
        <begin position="311"/>
        <end position="331"/>
    </location>
</feature>
<keyword evidence="3" id="KW-1133">Transmembrane helix</keyword>
<dbReference type="SUPFAM" id="SSF103473">
    <property type="entry name" value="MFS general substrate transporter"/>
    <property type="match status" value="1"/>
</dbReference>
<dbReference type="InterPro" id="IPR050327">
    <property type="entry name" value="Proton-linked_MCT"/>
</dbReference>
<feature type="coiled-coil region" evidence="1">
    <location>
        <begin position="827"/>
        <end position="854"/>
    </location>
</feature>
<dbReference type="AlphaFoldDB" id="A0A182K7I1"/>
<evidence type="ECO:0000256" key="1">
    <source>
        <dbReference type="SAM" id="Coils"/>
    </source>
</evidence>
<dbReference type="VEuPathDB" id="VectorBase:ACHR006716"/>
<evidence type="ECO:0008006" key="6">
    <source>
        <dbReference type="Google" id="ProtNLM"/>
    </source>
</evidence>
<feature type="transmembrane region" description="Helical" evidence="3">
    <location>
        <begin position="337"/>
        <end position="358"/>
    </location>
</feature>
<feature type="compositionally biased region" description="Polar residues" evidence="2">
    <location>
        <begin position="547"/>
        <end position="561"/>
    </location>
</feature>
<evidence type="ECO:0000256" key="3">
    <source>
        <dbReference type="SAM" id="Phobius"/>
    </source>
</evidence>
<feature type="transmembrane region" description="Helical" evidence="3">
    <location>
        <begin position="803"/>
        <end position="824"/>
    </location>
</feature>
<feature type="transmembrane region" description="Helical" evidence="3">
    <location>
        <begin position="220"/>
        <end position="238"/>
    </location>
</feature>
<accession>A0A182K7I1</accession>
<feature type="transmembrane region" description="Helical" evidence="3">
    <location>
        <begin position="740"/>
        <end position="763"/>
    </location>
</feature>
<feature type="transmembrane region" description="Helical" evidence="3">
    <location>
        <begin position="250"/>
        <end position="270"/>
    </location>
</feature>
<proteinExistence type="predicted"/>
<feature type="compositionally biased region" description="Polar residues" evidence="2">
    <location>
        <begin position="50"/>
        <end position="67"/>
    </location>
</feature>
<dbReference type="CDD" id="cd17352">
    <property type="entry name" value="MFS_MCT_SLC16"/>
    <property type="match status" value="1"/>
</dbReference>
<feature type="region of interest" description="Disordered" evidence="2">
    <location>
        <begin position="607"/>
        <end position="633"/>
    </location>
</feature>
<feature type="compositionally biased region" description="Polar residues" evidence="2">
    <location>
        <begin position="570"/>
        <end position="590"/>
    </location>
</feature>
<keyword evidence="3" id="KW-0472">Membrane</keyword>
<feature type="region of interest" description="Disordered" evidence="2">
    <location>
        <begin position="92"/>
        <end position="113"/>
    </location>
</feature>
<feature type="compositionally biased region" description="Basic and acidic residues" evidence="2">
    <location>
        <begin position="25"/>
        <end position="49"/>
    </location>
</feature>
<name>A0A182K7I1_9DIPT</name>
<dbReference type="EnsemblMetazoa" id="ACHR006716-RA">
    <property type="protein sequence ID" value="ACHR006716-PA"/>
    <property type="gene ID" value="ACHR006716"/>
</dbReference>
<feature type="region of interest" description="Disordered" evidence="2">
    <location>
        <begin position="547"/>
        <end position="590"/>
    </location>
</feature>
<evidence type="ECO:0000313" key="5">
    <source>
        <dbReference type="Proteomes" id="UP000075881"/>
    </source>
</evidence>
<protein>
    <recommendedName>
        <fullName evidence="6">Major facilitator superfamily (MFS) profile domain-containing protein</fullName>
    </recommendedName>
</protein>
<organism evidence="4 5">
    <name type="scientific">Anopheles christyi</name>
    <dbReference type="NCBI Taxonomy" id="43041"/>
    <lineage>
        <taxon>Eukaryota</taxon>
        <taxon>Metazoa</taxon>
        <taxon>Ecdysozoa</taxon>
        <taxon>Arthropoda</taxon>
        <taxon>Hexapoda</taxon>
        <taxon>Insecta</taxon>
        <taxon>Pterygota</taxon>
        <taxon>Neoptera</taxon>
        <taxon>Endopterygota</taxon>
        <taxon>Diptera</taxon>
        <taxon>Nematocera</taxon>
        <taxon>Culicoidea</taxon>
        <taxon>Culicidae</taxon>
        <taxon>Anophelinae</taxon>
        <taxon>Anopheles</taxon>
    </lineage>
</organism>